<organism evidence="3 4">
    <name type="scientific">Zingiber officinale</name>
    <name type="common">Ginger</name>
    <name type="synonym">Amomum zingiber</name>
    <dbReference type="NCBI Taxonomy" id="94328"/>
    <lineage>
        <taxon>Eukaryota</taxon>
        <taxon>Viridiplantae</taxon>
        <taxon>Streptophyta</taxon>
        <taxon>Embryophyta</taxon>
        <taxon>Tracheophyta</taxon>
        <taxon>Spermatophyta</taxon>
        <taxon>Magnoliopsida</taxon>
        <taxon>Liliopsida</taxon>
        <taxon>Zingiberales</taxon>
        <taxon>Zingiberaceae</taxon>
        <taxon>Zingiber</taxon>
    </lineage>
</organism>
<reference evidence="3 4" key="1">
    <citation type="submission" date="2020-08" db="EMBL/GenBank/DDBJ databases">
        <title>Plant Genome Project.</title>
        <authorList>
            <person name="Zhang R.-G."/>
        </authorList>
    </citation>
    <scope>NUCLEOTIDE SEQUENCE [LARGE SCALE GENOMIC DNA]</scope>
    <source>
        <tissue evidence="3">Rhizome</tissue>
    </source>
</reference>
<evidence type="ECO:0000256" key="1">
    <source>
        <dbReference type="PROSITE-ProRule" id="PRU00708"/>
    </source>
</evidence>
<dbReference type="Proteomes" id="UP000734854">
    <property type="component" value="Unassembled WGS sequence"/>
</dbReference>
<evidence type="ECO:0000313" key="4">
    <source>
        <dbReference type="Proteomes" id="UP000734854"/>
    </source>
</evidence>
<keyword evidence="2" id="KW-0472">Membrane</keyword>
<accession>A0A8J5FUI8</accession>
<keyword evidence="4" id="KW-1185">Reference proteome</keyword>
<evidence type="ECO:0000313" key="3">
    <source>
        <dbReference type="EMBL" id="KAG6494549.1"/>
    </source>
</evidence>
<dbReference type="InterPro" id="IPR002885">
    <property type="entry name" value="PPR_rpt"/>
</dbReference>
<keyword evidence="2" id="KW-0812">Transmembrane</keyword>
<proteinExistence type="predicted"/>
<dbReference type="Pfam" id="PF12854">
    <property type="entry name" value="PPR_1"/>
    <property type="match status" value="1"/>
</dbReference>
<feature type="repeat" description="PPR" evidence="1">
    <location>
        <begin position="142"/>
        <end position="176"/>
    </location>
</feature>
<dbReference type="EMBL" id="JACMSC010000013">
    <property type="protein sequence ID" value="KAG6494549.1"/>
    <property type="molecule type" value="Genomic_DNA"/>
</dbReference>
<evidence type="ECO:0000256" key="2">
    <source>
        <dbReference type="SAM" id="Phobius"/>
    </source>
</evidence>
<sequence length="214" mass="23235">MAILVLRLLYRNPNSAAVGLVLLPLSRHFCDASSLTPNSSPSSDARSRTPLEKKFDSWIDCLRSGFTSNDVAKAIRAQSDSDLAMLLRLHRAGALPEGVDGEEVEGTSAHGDYIHGGDLQSVAGAAARGGGRGGIRHAGEPDILTYRTLLEEMCREGRSEVAYDLLEELRQRKGAMKGRMHSDLLASLHWCLGLPAAVLIASNFFLFEVKFVPF</sequence>
<gene>
    <name evidence="3" type="ORF">ZIOFF_049589</name>
</gene>
<name>A0A8J5FUI8_ZINOF</name>
<protein>
    <submittedName>
        <fullName evidence="3">Uncharacterized protein</fullName>
    </submittedName>
</protein>
<dbReference type="PROSITE" id="PS51375">
    <property type="entry name" value="PPR"/>
    <property type="match status" value="1"/>
</dbReference>
<comment type="caution">
    <text evidence="3">The sequence shown here is derived from an EMBL/GenBank/DDBJ whole genome shotgun (WGS) entry which is preliminary data.</text>
</comment>
<keyword evidence="2" id="KW-1133">Transmembrane helix</keyword>
<dbReference type="AlphaFoldDB" id="A0A8J5FUI8"/>
<feature type="transmembrane region" description="Helical" evidence="2">
    <location>
        <begin position="184"/>
        <end position="207"/>
    </location>
</feature>